<name>A0ABZ0S1H1_9BACI</name>
<keyword evidence="18" id="KW-1185">Reference proteome</keyword>
<dbReference type="InterPro" id="IPR003594">
    <property type="entry name" value="HATPase_dom"/>
</dbReference>
<evidence type="ECO:0000313" key="18">
    <source>
        <dbReference type="Proteomes" id="UP001322664"/>
    </source>
</evidence>
<evidence type="ECO:0000259" key="16">
    <source>
        <dbReference type="PROSITE" id="PS50885"/>
    </source>
</evidence>
<dbReference type="CDD" id="cd06225">
    <property type="entry name" value="HAMP"/>
    <property type="match status" value="1"/>
</dbReference>
<evidence type="ECO:0000256" key="5">
    <source>
        <dbReference type="ARBA" id="ARBA00022553"/>
    </source>
</evidence>
<evidence type="ECO:0000256" key="7">
    <source>
        <dbReference type="ARBA" id="ARBA00022692"/>
    </source>
</evidence>
<dbReference type="InterPro" id="IPR036097">
    <property type="entry name" value="HisK_dim/P_sf"/>
</dbReference>
<evidence type="ECO:0000256" key="4">
    <source>
        <dbReference type="ARBA" id="ARBA00022475"/>
    </source>
</evidence>
<dbReference type="RefSeq" id="WP_319837853.1">
    <property type="nucleotide sequence ID" value="NZ_CP137624.1"/>
</dbReference>
<dbReference type="InterPro" id="IPR005467">
    <property type="entry name" value="His_kinase_dom"/>
</dbReference>
<feature type="domain" description="Histidine kinase" evidence="15">
    <location>
        <begin position="254"/>
        <end position="447"/>
    </location>
</feature>
<keyword evidence="6" id="KW-0808">Transferase</keyword>
<sequence>MKKLFNSLQAKYMLIIFTAIGLLWGIQITYSAVGIYWMNKNYDDETVDYTEVEKEWHEGANALEQASREQIQQYFAQWQAYLPQATMFWVDANGQLVEQMNVIEQIPAKWDAVTTAQYIKSHYGEDPFTVLAFLGQDAANGFVVIEIPREVFKVPMQKLHDRYGTLLMVSVLVGLLLFIVVSFLFFKGIRKRLMQLQEGMALRDMDGLPLQIEVKKKDEIGQLEQSFNQMVVELKESKQREQQEEQLRRELISNLSHDLRTPLTKVRAQAYSISKENLSVEGKQAVKALENSFVHIDHLMENLMSYTLLMASRFNYQPQEIDVVRFTREHLATWYPAFEKEGFTIDIELRAFTESKWLVDKIWLGRILDNLLQNVLRHAKDGRYIQVKTVETEQYQAIVLTDRGKGMQHLSDEKGAGIGLSIVDMMVKGMSLEWTIDTNEDGTMIQIKALKGYK</sequence>
<dbReference type="PANTHER" id="PTHR45528:SF1">
    <property type="entry name" value="SENSOR HISTIDINE KINASE CPXA"/>
    <property type="match status" value="1"/>
</dbReference>
<evidence type="ECO:0000256" key="13">
    <source>
        <dbReference type="ARBA" id="ARBA00023136"/>
    </source>
</evidence>
<proteinExistence type="predicted"/>
<dbReference type="Gene3D" id="6.10.340.10">
    <property type="match status" value="1"/>
</dbReference>
<dbReference type="GO" id="GO:0016301">
    <property type="term" value="F:kinase activity"/>
    <property type="evidence" value="ECO:0007669"/>
    <property type="project" value="UniProtKB-KW"/>
</dbReference>
<dbReference type="SMART" id="SM00304">
    <property type="entry name" value="HAMP"/>
    <property type="match status" value="1"/>
</dbReference>
<evidence type="ECO:0000256" key="2">
    <source>
        <dbReference type="ARBA" id="ARBA00004651"/>
    </source>
</evidence>
<evidence type="ECO:0000256" key="11">
    <source>
        <dbReference type="ARBA" id="ARBA00022989"/>
    </source>
</evidence>
<dbReference type="Gene3D" id="1.10.287.130">
    <property type="match status" value="1"/>
</dbReference>
<keyword evidence="7 14" id="KW-0812">Transmembrane</keyword>
<dbReference type="InterPro" id="IPR036890">
    <property type="entry name" value="HATPase_C_sf"/>
</dbReference>
<feature type="transmembrane region" description="Helical" evidence="14">
    <location>
        <begin position="12"/>
        <end position="38"/>
    </location>
</feature>
<keyword evidence="9 17" id="KW-0418">Kinase</keyword>
<dbReference type="EC" id="2.7.13.3" evidence="3"/>
<evidence type="ECO:0000313" key="17">
    <source>
        <dbReference type="EMBL" id="WPK13321.1"/>
    </source>
</evidence>
<dbReference type="SMART" id="SM00387">
    <property type="entry name" value="HATPase_c"/>
    <property type="match status" value="1"/>
</dbReference>
<keyword evidence="10" id="KW-0067">ATP-binding</keyword>
<evidence type="ECO:0000256" key="9">
    <source>
        <dbReference type="ARBA" id="ARBA00022777"/>
    </source>
</evidence>
<evidence type="ECO:0000256" key="8">
    <source>
        <dbReference type="ARBA" id="ARBA00022741"/>
    </source>
</evidence>
<keyword evidence="11 14" id="KW-1133">Transmembrane helix</keyword>
<keyword evidence="4" id="KW-1003">Cell membrane</keyword>
<evidence type="ECO:0000259" key="15">
    <source>
        <dbReference type="PROSITE" id="PS50109"/>
    </source>
</evidence>
<evidence type="ECO:0000256" key="12">
    <source>
        <dbReference type="ARBA" id="ARBA00023012"/>
    </source>
</evidence>
<dbReference type="Pfam" id="PF00672">
    <property type="entry name" value="HAMP"/>
    <property type="match status" value="1"/>
</dbReference>
<feature type="domain" description="HAMP" evidence="16">
    <location>
        <begin position="187"/>
        <end position="239"/>
    </location>
</feature>
<comment type="catalytic activity">
    <reaction evidence="1">
        <text>ATP + protein L-histidine = ADP + protein N-phospho-L-histidine.</text>
        <dbReference type="EC" id="2.7.13.3"/>
    </reaction>
</comment>
<dbReference type="EMBL" id="CP137624">
    <property type="protein sequence ID" value="WPK13321.1"/>
    <property type="molecule type" value="Genomic_DNA"/>
</dbReference>
<evidence type="ECO:0000256" key="3">
    <source>
        <dbReference type="ARBA" id="ARBA00012438"/>
    </source>
</evidence>
<dbReference type="InterPro" id="IPR003661">
    <property type="entry name" value="HisK_dim/P_dom"/>
</dbReference>
<comment type="subcellular location">
    <subcellularLocation>
        <location evidence="2">Cell membrane</location>
        <topology evidence="2">Multi-pass membrane protein</topology>
    </subcellularLocation>
</comment>
<feature type="transmembrane region" description="Helical" evidence="14">
    <location>
        <begin position="163"/>
        <end position="186"/>
    </location>
</feature>
<organism evidence="17 18">
    <name type="scientific">Lysinibacillus louembei</name>
    <dbReference type="NCBI Taxonomy" id="1470088"/>
    <lineage>
        <taxon>Bacteria</taxon>
        <taxon>Bacillati</taxon>
        <taxon>Bacillota</taxon>
        <taxon>Bacilli</taxon>
        <taxon>Bacillales</taxon>
        <taxon>Bacillaceae</taxon>
        <taxon>Lysinibacillus</taxon>
    </lineage>
</organism>
<dbReference type="Pfam" id="PF00512">
    <property type="entry name" value="HisKA"/>
    <property type="match status" value="1"/>
</dbReference>
<gene>
    <name evidence="17" type="ORF">R6U77_06505</name>
</gene>
<dbReference type="InterPro" id="IPR050398">
    <property type="entry name" value="HssS/ArlS-like"/>
</dbReference>
<accession>A0ABZ0S1H1</accession>
<keyword evidence="5" id="KW-0597">Phosphoprotein</keyword>
<evidence type="ECO:0000256" key="10">
    <source>
        <dbReference type="ARBA" id="ARBA00022840"/>
    </source>
</evidence>
<dbReference type="SUPFAM" id="SSF55874">
    <property type="entry name" value="ATPase domain of HSP90 chaperone/DNA topoisomerase II/histidine kinase"/>
    <property type="match status" value="1"/>
</dbReference>
<protein>
    <recommendedName>
        <fullName evidence="3">histidine kinase</fullName>
        <ecNumber evidence="3">2.7.13.3</ecNumber>
    </recommendedName>
</protein>
<dbReference type="PROSITE" id="PS50885">
    <property type="entry name" value="HAMP"/>
    <property type="match status" value="1"/>
</dbReference>
<dbReference type="SMART" id="SM00388">
    <property type="entry name" value="HisKA"/>
    <property type="match status" value="1"/>
</dbReference>
<dbReference type="Proteomes" id="UP001322664">
    <property type="component" value="Chromosome"/>
</dbReference>
<dbReference type="SUPFAM" id="SSF47384">
    <property type="entry name" value="Homodimeric domain of signal transducing histidine kinase"/>
    <property type="match status" value="1"/>
</dbReference>
<evidence type="ECO:0000256" key="14">
    <source>
        <dbReference type="SAM" id="Phobius"/>
    </source>
</evidence>
<reference evidence="17 18" key="1">
    <citation type="submission" date="2023-09" db="EMBL/GenBank/DDBJ databases">
        <authorList>
            <person name="Page C.A."/>
            <person name="Perez-Diaz I.M."/>
        </authorList>
    </citation>
    <scope>NUCLEOTIDE SEQUENCE [LARGE SCALE GENOMIC DNA]</scope>
    <source>
        <strain evidence="17 18">Ll15</strain>
    </source>
</reference>
<keyword evidence="12" id="KW-0902">Two-component regulatory system</keyword>
<dbReference type="InterPro" id="IPR003660">
    <property type="entry name" value="HAMP_dom"/>
</dbReference>
<keyword evidence="13 14" id="KW-0472">Membrane</keyword>
<dbReference type="PANTHER" id="PTHR45528">
    <property type="entry name" value="SENSOR HISTIDINE KINASE CPXA"/>
    <property type="match status" value="1"/>
</dbReference>
<dbReference type="PROSITE" id="PS50109">
    <property type="entry name" value="HIS_KIN"/>
    <property type="match status" value="1"/>
</dbReference>
<dbReference type="CDD" id="cd00082">
    <property type="entry name" value="HisKA"/>
    <property type="match status" value="1"/>
</dbReference>
<evidence type="ECO:0000256" key="6">
    <source>
        <dbReference type="ARBA" id="ARBA00022679"/>
    </source>
</evidence>
<evidence type="ECO:0000256" key="1">
    <source>
        <dbReference type="ARBA" id="ARBA00000085"/>
    </source>
</evidence>
<keyword evidence="8" id="KW-0547">Nucleotide-binding</keyword>
<dbReference type="Gene3D" id="3.30.565.10">
    <property type="entry name" value="Histidine kinase-like ATPase, C-terminal domain"/>
    <property type="match status" value="1"/>
</dbReference>
<dbReference type="Pfam" id="PF02518">
    <property type="entry name" value="HATPase_c"/>
    <property type="match status" value="1"/>
</dbReference>